<dbReference type="Gene3D" id="3.30.300.30">
    <property type="match status" value="1"/>
</dbReference>
<reference evidence="2" key="1">
    <citation type="submission" date="2021-05" db="EMBL/GenBank/DDBJ databases">
        <authorList>
            <person name="Alioto T."/>
            <person name="Alioto T."/>
            <person name="Gomez Garrido J."/>
        </authorList>
    </citation>
    <scope>NUCLEOTIDE SEQUENCE</scope>
</reference>
<dbReference type="GO" id="GO:0004497">
    <property type="term" value="F:monooxygenase activity"/>
    <property type="evidence" value="ECO:0007669"/>
    <property type="project" value="UniProtKB-KW"/>
</dbReference>
<dbReference type="PANTHER" id="PTHR24096">
    <property type="entry name" value="LONG-CHAIN-FATTY-ACID--COA LIGASE"/>
    <property type="match status" value="1"/>
</dbReference>
<keyword evidence="2" id="KW-0560">Oxidoreductase</keyword>
<dbReference type="EMBL" id="HBUE01220410">
    <property type="protein sequence ID" value="CAG6539341.1"/>
    <property type="molecule type" value="Transcribed_RNA"/>
</dbReference>
<dbReference type="SUPFAM" id="SSF56801">
    <property type="entry name" value="Acetyl-CoA synthetase-like"/>
    <property type="match status" value="1"/>
</dbReference>
<keyword evidence="2" id="KW-0503">Monooxygenase</keyword>
<protein>
    <submittedName>
        <fullName evidence="2">Luciferin 4-monooxygenase</fullName>
    </submittedName>
</protein>
<dbReference type="PANTHER" id="PTHR24096:SF353">
    <property type="entry name" value="GH16244P-RELATED"/>
    <property type="match status" value="1"/>
</dbReference>
<sequence length="107" mass="11767">MLRYRGYQIAPAQLEEILAEHPAVLQATVVGLPDPEPPHVDLATALVVTSGTVTEDRVLSFVNDKVPDYKRLRGGVFFVDSIPRTANGKASRRECRKLALKLAGLRD</sequence>
<dbReference type="Pfam" id="PF13193">
    <property type="entry name" value="AMP-binding_C"/>
    <property type="match status" value="1"/>
</dbReference>
<dbReference type="GO" id="GO:0004467">
    <property type="term" value="F:long-chain fatty acid-CoA ligase activity"/>
    <property type="evidence" value="ECO:0007669"/>
    <property type="project" value="TreeGrafter"/>
</dbReference>
<dbReference type="InterPro" id="IPR045851">
    <property type="entry name" value="AMP-bd_C_sf"/>
</dbReference>
<accession>A0A8D8HSL7</accession>
<proteinExistence type="predicted"/>
<dbReference type="AlphaFoldDB" id="A0A8D8HSL7"/>
<feature type="domain" description="AMP-binding enzyme C-terminal" evidence="1">
    <location>
        <begin position="14"/>
        <end position="89"/>
    </location>
</feature>
<name>A0A8D8HSL7_CULPI</name>
<dbReference type="EMBL" id="HBUE01327019">
    <property type="protein sequence ID" value="CAG6591369.1"/>
    <property type="molecule type" value="Transcribed_RNA"/>
</dbReference>
<evidence type="ECO:0000313" key="2">
    <source>
        <dbReference type="EMBL" id="CAG6539341.1"/>
    </source>
</evidence>
<organism evidence="2">
    <name type="scientific">Culex pipiens</name>
    <name type="common">House mosquito</name>
    <dbReference type="NCBI Taxonomy" id="7175"/>
    <lineage>
        <taxon>Eukaryota</taxon>
        <taxon>Metazoa</taxon>
        <taxon>Ecdysozoa</taxon>
        <taxon>Arthropoda</taxon>
        <taxon>Hexapoda</taxon>
        <taxon>Insecta</taxon>
        <taxon>Pterygota</taxon>
        <taxon>Neoptera</taxon>
        <taxon>Endopterygota</taxon>
        <taxon>Diptera</taxon>
        <taxon>Nematocera</taxon>
        <taxon>Culicoidea</taxon>
        <taxon>Culicidae</taxon>
        <taxon>Culicinae</taxon>
        <taxon>Culicini</taxon>
        <taxon>Culex</taxon>
        <taxon>Culex</taxon>
    </lineage>
</organism>
<dbReference type="InterPro" id="IPR025110">
    <property type="entry name" value="AMP-bd_C"/>
</dbReference>
<dbReference type="GO" id="GO:0046949">
    <property type="term" value="P:fatty-acyl-CoA biosynthetic process"/>
    <property type="evidence" value="ECO:0007669"/>
    <property type="project" value="TreeGrafter"/>
</dbReference>
<evidence type="ECO:0000259" key="1">
    <source>
        <dbReference type="Pfam" id="PF13193"/>
    </source>
</evidence>